<gene>
    <name evidence="2" type="ORF">PXEA_LOCUS31287</name>
</gene>
<keyword evidence="3" id="KW-1185">Reference proteome</keyword>
<sequence length="112" mass="13062">MNVHLYREDGTATMSASSDKNHRPTSVRDHPRLMLLFFHHHFDCRMPNTCSVQLIDILGKNSDDVTENEEDCRGDSVDQRAPVGPNNCWPRRIRHALLVRWHWKGLHHNLSI</sequence>
<feature type="compositionally biased region" description="Basic and acidic residues" evidence="1">
    <location>
        <begin position="1"/>
        <end position="10"/>
    </location>
</feature>
<dbReference type="EMBL" id="CAAALY010256124">
    <property type="protein sequence ID" value="VEL37847.1"/>
    <property type="molecule type" value="Genomic_DNA"/>
</dbReference>
<evidence type="ECO:0000313" key="2">
    <source>
        <dbReference type="EMBL" id="VEL37847.1"/>
    </source>
</evidence>
<comment type="caution">
    <text evidence="2">The sequence shown here is derived from an EMBL/GenBank/DDBJ whole genome shotgun (WGS) entry which is preliminary data.</text>
</comment>
<proteinExistence type="predicted"/>
<accession>A0A3S5AU67</accession>
<reference evidence="2" key="1">
    <citation type="submission" date="2018-11" db="EMBL/GenBank/DDBJ databases">
        <authorList>
            <consortium name="Pathogen Informatics"/>
        </authorList>
    </citation>
    <scope>NUCLEOTIDE SEQUENCE</scope>
</reference>
<evidence type="ECO:0000256" key="1">
    <source>
        <dbReference type="SAM" id="MobiDB-lite"/>
    </source>
</evidence>
<evidence type="ECO:0000313" key="3">
    <source>
        <dbReference type="Proteomes" id="UP000784294"/>
    </source>
</evidence>
<dbReference type="AlphaFoldDB" id="A0A3S5AU67"/>
<organism evidence="2 3">
    <name type="scientific">Protopolystoma xenopodis</name>
    <dbReference type="NCBI Taxonomy" id="117903"/>
    <lineage>
        <taxon>Eukaryota</taxon>
        <taxon>Metazoa</taxon>
        <taxon>Spiralia</taxon>
        <taxon>Lophotrochozoa</taxon>
        <taxon>Platyhelminthes</taxon>
        <taxon>Monogenea</taxon>
        <taxon>Polyopisthocotylea</taxon>
        <taxon>Polystomatidea</taxon>
        <taxon>Polystomatidae</taxon>
        <taxon>Protopolystoma</taxon>
    </lineage>
</organism>
<protein>
    <submittedName>
        <fullName evidence="2">Uncharacterized protein</fullName>
    </submittedName>
</protein>
<dbReference type="Proteomes" id="UP000784294">
    <property type="component" value="Unassembled WGS sequence"/>
</dbReference>
<feature type="region of interest" description="Disordered" evidence="1">
    <location>
        <begin position="1"/>
        <end position="26"/>
    </location>
</feature>
<name>A0A3S5AU67_9PLAT</name>